<protein>
    <recommendedName>
        <fullName evidence="4">DUF3741 domain-containing protein</fullName>
    </recommendedName>
</protein>
<dbReference type="PANTHER" id="PTHR31008:SF15">
    <property type="entry name" value="GPI-ANCHORED ADHESIN-LIKE PROTEIN"/>
    <property type="match status" value="1"/>
</dbReference>
<feature type="region of interest" description="Disordered" evidence="1">
    <location>
        <begin position="14"/>
        <end position="52"/>
    </location>
</feature>
<evidence type="ECO:0000256" key="1">
    <source>
        <dbReference type="SAM" id="MobiDB-lite"/>
    </source>
</evidence>
<dbReference type="Proteomes" id="UP001222027">
    <property type="component" value="Unassembled WGS sequence"/>
</dbReference>
<proteinExistence type="predicted"/>
<organism evidence="2 3">
    <name type="scientific">Ensete ventricosum</name>
    <name type="common">Abyssinian banana</name>
    <name type="synonym">Musa ensete</name>
    <dbReference type="NCBI Taxonomy" id="4639"/>
    <lineage>
        <taxon>Eukaryota</taxon>
        <taxon>Viridiplantae</taxon>
        <taxon>Streptophyta</taxon>
        <taxon>Embryophyta</taxon>
        <taxon>Tracheophyta</taxon>
        <taxon>Spermatophyta</taxon>
        <taxon>Magnoliopsida</taxon>
        <taxon>Liliopsida</taxon>
        <taxon>Zingiberales</taxon>
        <taxon>Musaceae</taxon>
        <taxon>Ensete</taxon>
    </lineage>
</organism>
<accession>A0AAV8RN42</accession>
<sequence length="654" mass="72855">MLAKTAYERSFLVTQTAPPSRSNQALAGLESGDGSRPVAPNYQRSRGDPGCCSMRSHRRTFSMNQVPTGGYRSSGPQTSNQEVMHELRTRAAELERLFAARRLGSSGCRTSSVRGVRLGDARVDSADEVFDEMRMESLGEPTSGSVAFDGDLLFNMVDNLQHNMKQSLSGSSKGRLYEQYLQRRDAKLRREWGSAKWMRKKEVMMEMEDGLEKISAEIKVRFGDSTDRNDSVLLGHHSLRKQRSFSAGSAIEFREQHDMEYLDEQAQCDQHKSLGTVGTRKLLSRNLAGPDSRSSRTDHSTFTKQRTQSVYSSAQMTRESPDLRKENMKPLTRVGNVPTHSDWRTFDRSKSTAAGMDGCKEEIQPRIRHTRSSSVSFGELKELIPRNSDSSSLALSSFPKEKNQNTATQKIQIKTFLRRGGGIGPGAGASIAKLRAFKIPESQSKGEYDEKLVSQQECSADMVRNTENEEFGRTNEYVAQDDGSSAFPPNFVESCCWYVDEVLGERDSQIHPSISSVHEASDTDGCVDSPRGNSDTRNTHHLNLMREADAARVRKKWGSVERPVFATNETDQPLKDIAKVFKKLLRFGSKSKNAEKRLNDSVSTSTASEGGDDTEDGSDMHGLTKSRYMASASVVLHEGRIFHEQGAPFALYSL</sequence>
<gene>
    <name evidence="2" type="ORF">OPV22_011314</name>
</gene>
<evidence type="ECO:0000313" key="2">
    <source>
        <dbReference type="EMBL" id="KAJ8500762.1"/>
    </source>
</evidence>
<dbReference type="EMBL" id="JAQQAF010000003">
    <property type="protein sequence ID" value="KAJ8500762.1"/>
    <property type="molecule type" value="Genomic_DNA"/>
</dbReference>
<feature type="region of interest" description="Disordered" evidence="1">
    <location>
        <begin position="516"/>
        <end position="538"/>
    </location>
</feature>
<reference evidence="2 3" key="1">
    <citation type="submission" date="2022-12" db="EMBL/GenBank/DDBJ databases">
        <title>Chromosome-scale assembly of the Ensete ventricosum genome.</title>
        <authorList>
            <person name="Dussert Y."/>
            <person name="Stocks J."/>
            <person name="Wendawek A."/>
            <person name="Woldeyes F."/>
            <person name="Nichols R.A."/>
            <person name="Borrell J.S."/>
        </authorList>
    </citation>
    <scope>NUCLEOTIDE SEQUENCE [LARGE SCALE GENOMIC DNA]</scope>
    <source>
        <strain evidence="3">cv. Maze</strain>
        <tissue evidence="2">Seeds</tissue>
    </source>
</reference>
<evidence type="ECO:0000313" key="3">
    <source>
        <dbReference type="Proteomes" id="UP001222027"/>
    </source>
</evidence>
<feature type="region of interest" description="Disordered" evidence="1">
    <location>
        <begin position="286"/>
        <end position="320"/>
    </location>
</feature>
<dbReference type="AlphaFoldDB" id="A0AAV8RN42"/>
<keyword evidence="3" id="KW-1185">Reference proteome</keyword>
<feature type="region of interest" description="Disordered" evidence="1">
    <location>
        <begin position="595"/>
        <end position="622"/>
    </location>
</feature>
<comment type="caution">
    <text evidence="2">The sequence shown here is derived from an EMBL/GenBank/DDBJ whole genome shotgun (WGS) entry which is preliminary data.</text>
</comment>
<name>A0AAV8RN42_ENSVE</name>
<feature type="compositionally biased region" description="Polar residues" evidence="1">
    <location>
        <begin position="14"/>
        <end position="25"/>
    </location>
</feature>
<dbReference type="PANTHER" id="PTHR31008">
    <property type="entry name" value="COP1-INTERACTING PROTEIN-RELATED"/>
    <property type="match status" value="1"/>
</dbReference>
<feature type="compositionally biased region" description="Polar residues" evidence="1">
    <location>
        <begin position="302"/>
        <end position="318"/>
    </location>
</feature>
<evidence type="ECO:0008006" key="4">
    <source>
        <dbReference type="Google" id="ProtNLM"/>
    </source>
</evidence>